<comment type="caution">
    <text evidence="2">The sequence shown here is derived from an EMBL/GenBank/DDBJ whole genome shotgun (WGS) entry which is preliminary data.</text>
</comment>
<proteinExistence type="predicted"/>
<dbReference type="EMBL" id="DTGT01000118">
    <property type="protein sequence ID" value="HGH60404.1"/>
    <property type="molecule type" value="Genomic_DNA"/>
</dbReference>
<name>A0A7C4AR23_9BACT</name>
<evidence type="ECO:0000313" key="2">
    <source>
        <dbReference type="EMBL" id="HGH60404.1"/>
    </source>
</evidence>
<reference evidence="2" key="1">
    <citation type="journal article" date="2020" name="mSystems">
        <title>Genome- and Community-Level Interaction Insights into Carbon Utilization and Element Cycling Functions of Hydrothermarchaeota in Hydrothermal Sediment.</title>
        <authorList>
            <person name="Zhou Z."/>
            <person name="Liu Y."/>
            <person name="Xu W."/>
            <person name="Pan J."/>
            <person name="Luo Z.H."/>
            <person name="Li M."/>
        </authorList>
    </citation>
    <scope>NUCLEOTIDE SEQUENCE [LARGE SCALE GENOMIC DNA]</scope>
    <source>
        <strain evidence="2">SpSt-769</strain>
    </source>
</reference>
<gene>
    <name evidence="2" type="ORF">ENV54_03790</name>
</gene>
<organism evidence="2">
    <name type="scientific">Desulfomonile tiedjei</name>
    <dbReference type="NCBI Taxonomy" id="2358"/>
    <lineage>
        <taxon>Bacteria</taxon>
        <taxon>Pseudomonadati</taxon>
        <taxon>Thermodesulfobacteriota</taxon>
        <taxon>Desulfomonilia</taxon>
        <taxon>Desulfomonilales</taxon>
        <taxon>Desulfomonilaceae</taxon>
        <taxon>Desulfomonile</taxon>
    </lineage>
</organism>
<feature type="region of interest" description="Disordered" evidence="1">
    <location>
        <begin position="153"/>
        <end position="218"/>
    </location>
</feature>
<sequence>MGFVQERNGSHFIHSMEIGSNIWTRSLAADVFDVAYTREPRRIRQLIACALHHNSSYAVMVVSKAPATGPIGPSDTLRSPAHSRKGMSRIAAHRPAHPRTGLLGAHRAMRNGAGAGAQAMGGGATVIAACGFTFVIGLGGGDAHTGGAQTGAGAHIGGAQNARRRGNTGGGGSRIADAKAAGQPSTVPHTREQRRSTPLHNAKGRGPHAGTPHTGGAH</sequence>
<dbReference type="AlphaFoldDB" id="A0A7C4AR23"/>
<protein>
    <submittedName>
        <fullName evidence="2">Uncharacterized protein</fullName>
    </submittedName>
</protein>
<evidence type="ECO:0000256" key="1">
    <source>
        <dbReference type="SAM" id="MobiDB-lite"/>
    </source>
</evidence>
<accession>A0A7C4AR23</accession>